<protein>
    <submittedName>
        <fullName evidence="3">3'-5' exonuclease domain-containing protein</fullName>
    </submittedName>
</protein>
<evidence type="ECO:0000313" key="3">
    <source>
        <dbReference type="WBParaSite" id="nRc.2.0.1.t28832-RA"/>
    </source>
</evidence>
<feature type="region of interest" description="Disordered" evidence="1">
    <location>
        <begin position="1"/>
        <end position="20"/>
    </location>
</feature>
<dbReference type="Proteomes" id="UP000887565">
    <property type="component" value="Unplaced"/>
</dbReference>
<proteinExistence type="predicted"/>
<dbReference type="AlphaFoldDB" id="A0A915JSK1"/>
<evidence type="ECO:0000256" key="1">
    <source>
        <dbReference type="SAM" id="MobiDB-lite"/>
    </source>
</evidence>
<keyword evidence="2" id="KW-1185">Reference proteome</keyword>
<dbReference type="WBParaSite" id="nRc.2.0.1.t28832-RA">
    <property type="protein sequence ID" value="nRc.2.0.1.t28832-RA"/>
    <property type="gene ID" value="nRc.2.0.1.g28832"/>
</dbReference>
<reference evidence="3" key="1">
    <citation type="submission" date="2022-11" db="UniProtKB">
        <authorList>
            <consortium name="WormBaseParasite"/>
        </authorList>
    </citation>
    <scope>IDENTIFICATION</scope>
</reference>
<accession>A0A915JSK1</accession>
<sequence>MEPSNILETDDNFCQPQDGQDNSSFLPSNYNVRRLVCSTDIFNYFSSLFGGPHRVIEDPIFQAPENIKAFIRAVNLSKFRGRVVIALDTESRKKPKVPGSKPSDALWLLTISTMSGKNFIVDLKFWEREYFQKIYGTIFRQDNIIVGFHIKEDIMLVLTKFGYLDQEIELARKRQDNINHILSCCIYDLEIVLGKIKDKARIRLMALLRYRFATDIPNCFQLFAQDTLELELVADLAERFRETFEDKYMNEQWKGAYEVEEISDNINPLYFMMRGE</sequence>
<name>A0A915JSK1_ROMCU</name>
<evidence type="ECO:0000313" key="2">
    <source>
        <dbReference type="Proteomes" id="UP000887565"/>
    </source>
</evidence>
<organism evidence="2 3">
    <name type="scientific">Romanomermis culicivorax</name>
    <name type="common">Nematode worm</name>
    <dbReference type="NCBI Taxonomy" id="13658"/>
    <lineage>
        <taxon>Eukaryota</taxon>
        <taxon>Metazoa</taxon>
        <taxon>Ecdysozoa</taxon>
        <taxon>Nematoda</taxon>
        <taxon>Enoplea</taxon>
        <taxon>Dorylaimia</taxon>
        <taxon>Mermithida</taxon>
        <taxon>Mermithoidea</taxon>
        <taxon>Mermithidae</taxon>
        <taxon>Romanomermis</taxon>
    </lineage>
</organism>